<evidence type="ECO:0000313" key="4">
    <source>
        <dbReference type="Proteomes" id="UP000323393"/>
    </source>
</evidence>
<dbReference type="Proteomes" id="UP000323393">
    <property type="component" value="Unassembled WGS sequence"/>
</dbReference>
<dbReference type="RefSeq" id="WP_010192361.1">
    <property type="nucleotide sequence ID" value="NZ_CP020880.1"/>
</dbReference>
<keyword evidence="3" id="KW-1185">Reference proteome</keyword>
<dbReference type="KEGG" id="bhk:B4U37_08090"/>
<reference evidence="1 3" key="1">
    <citation type="submission" date="2017-04" db="EMBL/GenBank/DDBJ databases">
        <title>Complete Genome Sequence of the Bacillus horikoshii 20a strain from Cuatro Cienegas, Coahuila, Mexico.</title>
        <authorList>
            <person name="Zarza E."/>
            <person name="Alcaraz L.D."/>
            <person name="Aguilar-Salinas B."/>
            <person name="Islas A."/>
            <person name="Olmedo-Alvarez G."/>
        </authorList>
    </citation>
    <scope>NUCLEOTIDE SEQUENCE [LARGE SCALE GENOMIC DNA]</scope>
    <source>
        <strain evidence="1 3">20a</strain>
    </source>
</reference>
<protein>
    <submittedName>
        <fullName evidence="2">Uncharacterized protein</fullName>
    </submittedName>
</protein>
<evidence type="ECO:0000313" key="1">
    <source>
        <dbReference type="EMBL" id="ART75993.1"/>
    </source>
</evidence>
<accession>A0A1Y0CL15</accession>
<dbReference type="Proteomes" id="UP000195573">
    <property type="component" value="Chromosome"/>
</dbReference>
<name>A0A1Y0CL15_9BACI</name>
<sequence length="95" mass="10802">MNTKVEAVEKMNVYANELVKMIVKDGKSLQDEKLRIAFENVVRAMVDMTNIQLDKEKDASDTLKTTLSRMKIAHNCMQPNSPVSTKNKNTPFTIK</sequence>
<evidence type="ECO:0000313" key="2">
    <source>
        <dbReference type="EMBL" id="TYS61260.1"/>
    </source>
</evidence>
<reference evidence="2 4" key="2">
    <citation type="submission" date="2019-08" db="EMBL/GenBank/DDBJ databases">
        <title>Bacillus genomes from the desert of Cuatro Cienegas, Coahuila.</title>
        <authorList>
            <person name="Olmedo-Alvarez G."/>
        </authorList>
    </citation>
    <scope>NUCLEOTIDE SEQUENCE [LARGE SCALE GENOMIC DNA]</scope>
    <source>
        <strain evidence="2 4">CH88_3T</strain>
    </source>
</reference>
<dbReference type="EMBL" id="CP020880">
    <property type="protein sequence ID" value="ART75993.1"/>
    <property type="molecule type" value="Genomic_DNA"/>
</dbReference>
<proteinExistence type="predicted"/>
<dbReference type="AlphaFoldDB" id="A0A1Y0CL15"/>
<dbReference type="GeneID" id="96738383"/>
<evidence type="ECO:0000313" key="3">
    <source>
        <dbReference type="Proteomes" id="UP000195573"/>
    </source>
</evidence>
<gene>
    <name evidence="1" type="ORF">B4U37_08090</name>
    <name evidence="2" type="ORF">FZC74_03010</name>
</gene>
<organism evidence="2 4">
    <name type="scientific">Sutcliffiella horikoshii</name>
    <dbReference type="NCBI Taxonomy" id="79883"/>
    <lineage>
        <taxon>Bacteria</taxon>
        <taxon>Bacillati</taxon>
        <taxon>Bacillota</taxon>
        <taxon>Bacilli</taxon>
        <taxon>Bacillales</taxon>
        <taxon>Bacillaceae</taxon>
        <taxon>Sutcliffiella</taxon>
    </lineage>
</organism>
<dbReference type="EMBL" id="VTEU01000001">
    <property type="protein sequence ID" value="TYS61260.1"/>
    <property type="molecule type" value="Genomic_DNA"/>
</dbReference>